<gene>
    <name evidence="9" type="ORF">EUU25_00670</name>
</gene>
<evidence type="ECO:0000256" key="2">
    <source>
        <dbReference type="ARBA" id="ARBA00022617"/>
    </source>
</evidence>
<keyword evidence="2 6" id="KW-0349">Heme</keyword>
<feature type="signal peptide" evidence="7">
    <location>
        <begin position="1"/>
        <end position="22"/>
    </location>
</feature>
<keyword evidence="3 6" id="KW-0479">Metal-binding</keyword>
<evidence type="ECO:0000256" key="1">
    <source>
        <dbReference type="ARBA" id="ARBA00022448"/>
    </source>
</evidence>
<evidence type="ECO:0000256" key="5">
    <source>
        <dbReference type="ARBA" id="ARBA00023004"/>
    </source>
</evidence>
<keyword evidence="5 6" id="KW-0408">Iron</keyword>
<dbReference type="SUPFAM" id="SSF46626">
    <property type="entry name" value="Cytochrome c"/>
    <property type="match status" value="1"/>
</dbReference>
<dbReference type="GO" id="GO:0046872">
    <property type="term" value="F:metal ion binding"/>
    <property type="evidence" value="ECO:0007669"/>
    <property type="project" value="UniProtKB-KW"/>
</dbReference>
<keyword evidence="1" id="KW-0813">Transport</keyword>
<dbReference type="GO" id="GO:0009055">
    <property type="term" value="F:electron transfer activity"/>
    <property type="evidence" value="ECO:0007669"/>
    <property type="project" value="InterPro"/>
</dbReference>
<feature type="domain" description="Cytochrome c" evidence="8">
    <location>
        <begin position="23"/>
        <end position="124"/>
    </location>
</feature>
<organism evidence="9 10">
    <name type="scientific">Sphingorhabdus lacus</name>
    <dbReference type="NCBI Taxonomy" id="392610"/>
    <lineage>
        <taxon>Bacteria</taxon>
        <taxon>Pseudomonadati</taxon>
        <taxon>Pseudomonadota</taxon>
        <taxon>Alphaproteobacteria</taxon>
        <taxon>Sphingomonadales</taxon>
        <taxon>Sphingomonadaceae</taxon>
        <taxon>Sphingorhabdus</taxon>
    </lineage>
</organism>
<dbReference type="AlphaFoldDB" id="A0A6I6LDN0"/>
<dbReference type="Proteomes" id="UP000428803">
    <property type="component" value="Chromosome"/>
</dbReference>
<accession>A0A6I6LDN0</accession>
<keyword evidence="7" id="KW-0732">Signal</keyword>
<dbReference type="PANTHER" id="PTHR11961">
    <property type="entry name" value="CYTOCHROME C"/>
    <property type="match status" value="1"/>
</dbReference>
<evidence type="ECO:0000256" key="4">
    <source>
        <dbReference type="ARBA" id="ARBA00022982"/>
    </source>
</evidence>
<dbReference type="InterPro" id="IPR009056">
    <property type="entry name" value="Cyt_c-like_dom"/>
</dbReference>
<dbReference type="EMBL" id="CP035733">
    <property type="protein sequence ID" value="QGY82076.1"/>
    <property type="molecule type" value="Genomic_DNA"/>
</dbReference>
<keyword evidence="4" id="KW-0249">Electron transport</keyword>
<proteinExistence type="predicted"/>
<name>A0A6I6LDN0_9SPHN</name>
<dbReference type="OrthoDB" id="9805828at2"/>
<protein>
    <submittedName>
        <fullName evidence="9">C-type cytochrome</fullName>
    </submittedName>
</protein>
<evidence type="ECO:0000313" key="9">
    <source>
        <dbReference type="EMBL" id="QGY82076.1"/>
    </source>
</evidence>
<dbReference type="InterPro" id="IPR002327">
    <property type="entry name" value="Cyt_c_1A/1B"/>
</dbReference>
<dbReference type="Gene3D" id="1.10.760.10">
    <property type="entry name" value="Cytochrome c-like domain"/>
    <property type="match status" value="1"/>
</dbReference>
<dbReference type="InterPro" id="IPR036909">
    <property type="entry name" value="Cyt_c-like_dom_sf"/>
</dbReference>
<dbReference type="Pfam" id="PF00034">
    <property type="entry name" value="Cytochrom_C"/>
    <property type="match status" value="1"/>
</dbReference>
<evidence type="ECO:0000256" key="7">
    <source>
        <dbReference type="SAM" id="SignalP"/>
    </source>
</evidence>
<evidence type="ECO:0000256" key="3">
    <source>
        <dbReference type="ARBA" id="ARBA00022723"/>
    </source>
</evidence>
<feature type="chain" id="PRO_5026055988" evidence="7">
    <location>
        <begin position="23"/>
        <end position="124"/>
    </location>
</feature>
<evidence type="ECO:0000259" key="8">
    <source>
        <dbReference type="PROSITE" id="PS51007"/>
    </source>
</evidence>
<dbReference type="GO" id="GO:0020037">
    <property type="term" value="F:heme binding"/>
    <property type="evidence" value="ECO:0007669"/>
    <property type="project" value="InterPro"/>
</dbReference>
<evidence type="ECO:0000313" key="10">
    <source>
        <dbReference type="Proteomes" id="UP000428803"/>
    </source>
</evidence>
<sequence>MVCTIGAFTSFAAGSLSSLARAQTVDAGEQAFRSKCQVCHSVAADRKPGPMGPNLRGVVGRRAAATAFSNYSPALKKHQTVWNAKTLDAFLAAPSRVVPGTRMTVVVSNAEQRQAIIKYLTRTK</sequence>
<dbReference type="PROSITE" id="PS51007">
    <property type="entry name" value="CYTC"/>
    <property type="match status" value="1"/>
</dbReference>
<reference evidence="10" key="1">
    <citation type="submission" date="2019-01" db="EMBL/GenBank/DDBJ databases">
        <title>Sphingorhabdus lacus sp.nov., isolated from an oligotrophic freshwater lake.</title>
        <authorList>
            <person name="Park M."/>
        </authorList>
    </citation>
    <scope>NUCLEOTIDE SEQUENCE [LARGE SCALE GENOMIC DNA]</scope>
    <source>
        <strain evidence="10">IMCC1753</strain>
    </source>
</reference>
<dbReference type="KEGG" id="slaa:EUU25_00670"/>
<keyword evidence="10" id="KW-1185">Reference proteome</keyword>
<evidence type="ECO:0000256" key="6">
    <source>
        <dbReference type="PROSITE-ProRule" id="PRU00433"/>
    </source>
</evidence>